<evidence type="ECO:0000313" key="3">
    <source>
        <dbReference type="EMBL" id="MEQ2214399.1"/>
    </source>
</evidence>
<dbReference type="Pfam" id="PF15363">
    <property type="entry name" value="BTBD8_C"/>
    <property type="match status" value="1"/>
</dbReference>
<feature type="compositionally biased region" description="Low complexity" evidence="1">
    <location>
        <begin position="123"/>
        <end position="138"/>
    </location>
</feature>
<name>A0ABV0S1I3_9TELE</name>
<proteinExistence type="predicted"/>
<feature type="compositionally biased region" description="Polar residues" evidence="1">
    <location>
        <begin position="186"/>
        <end position="213"/>
    </location>
</feature>
<feature type="compositionally biased region" description="Low complexity" evidence="1">
    <location>
        <begin position="229"/>
        <end position="238"/>
    </location>
</feature>
<accession>A0ABV0S1I3</accession>
<evidence type="ECO:0000256" key="1">
    <source>
        <dbReference type="SAM" id="MobiDB-lite"/>
    </source>
</evidence>
<feature type="compositionally biased region" description="Polar residues" evidence="1">
    <location>
        <begin position="313"/>
        <end position="330"/>
    </location>
</feature>
<organism evidence="3 4">
    <name type="scientific">Xenoophorus captivus</name>
    <dbReference type="NCBI Taxonomy" id="1517983"/>
    <lineage>
        <taxon>Eukaryota</taxon>
        <taxon>Metazoa</taxon>
        <taxon>Chordata</taxon>
        <taxon>Craniata</taxon>
        <taxon>Vertebrata</taxon>
        <taxon>Euteleostomi</taxon>
        <taxon>Actinopterygii</taxon>
        <taxon>Neopterygii</taxon>
        <taxon>Teleostei</taxon>
        <taxon>Neoteleostei</taxon>
        <taxon>Acanthomorphata</taxon>
        <taxon>Ovalentaria</taxon>
        <taxon>Atherinomorphae</taxon>
        <taxon>Cyprinodontiformes</taxon>
        <taxon>Goodeidae</taxon>
        <taxon>Xenoophorus</taxon>
    </lineage>
</organism>
<evidence type="ECO:0000259" key="2">
    <source>
        <dbReference type="Pfam" id="PF15363"/>
    </source>
</evidence>
<feature type="domain" description="BTB/POZ" evidence="2">
    <location>
        <begin position="894"/>
        <end position="939"/>
    </location>
</feature>
<feature type="compositionally biased region" description="Basic and acidic residues" evidence="1">
    <location>
        <begin position="707"/>
        <end position="730"/>
    </location>
</feature>
<feature type="compositionally biased region" description="Polar residues" evidence="1">
    <location>
        <begin position="94"/>
        <end position="106"/>
    </location>
</feature>
<feature type="compositionally biased region" description="Basic and acidic residues" evidence="1">
    <location>
        <begin position="300"/>
        <end position="310"/>
    </location>
</feature>
<keyword evidence="4" id="KW-1185">Reference proteome</keyword>
<reference evidence="3 4" key="1">
    <citation type="submission" date="2021-06" db="EMBL/GenBank/DDBJ databases">
        <authorList>
            <person name="Palmer J.M."/>
        </authorList>
    </citation>
    <scope>NUCLEOTIDE SEQUENCE [LARGE SCALE GENOMIC DNA]</scope>
    <source>
        <strain evidence="3 4">XC_2019</strain>
        <tissue evidence="3">Muscle</tissue>
    </source>
</reference>
<feature type="region of interest" description="Disordered" evidence="1">
    <location>
        <begin position="814"/>
        <end position="834"/>
    </location>
</feature>
<dbReference type="PANTHER" id="PTHR22427:SF2">
    <property type="entry name" value="BTB_POZ DOMAIN-CONTAINING PROTEIN 8"/>
    <property type="match status" value="1"/>
</dbReference>
<feature type="compositionally biased region" description="Low complexity" evidence="1">
    <location>
        <begin position="82"/>
        <end position="93"/>
    </location>
</feature>
<feature type="compositionally biased region" description="Polar residues" evidence="1">
    <location>
        <begin position="246"/>
        <end position="262"/>
    </location>
</feature>
<sequence>MKSEGLSAATKPGESQNSKAKHMKKPGDRNVATKAKAASAGTPVVNGTAAAGEKRDVASANGPRSSHGPKEQEKKPNPGARPKSSSPSCTPTTQGAVTKTQKSSAGKTDKSAGAVTTQAHPGASSTSATTSPENSASSLHNDSHSIPGLHSFIDFFTFHQKEDSKEGLKSSATNKATSDTKRKTTKPVSANGVSIKSNAKTAQPSSVTKSGSKPRSAPESSDKVLPKISKTSTAAPSKTSEDRNIRTVNGQTDYKTEPSPSEDSSDAGKHQDIVKFVSSAAQSNHPTGHGAGESLPSEASSDHILQKAETESEIQTSPQDETSVTPTPNNVHHVHFAEADACEQMDKSKMKPFQAGAITTNINGEQKREVRPLNSPKDTERPAGTPCNMGSTDTPIEDSWSGINHQISPESESVSTHTTSSDDIKPRSEDYDAGGSQDDDCSNDRGVSKCGTMRCPDFLGRSSSDTSTPEELKMYEGGAGLRVEVRLRGREAETTSEEEGVRQRPRSWLQREDVPAEQKHMEVDTNENVKSVANYSEDEEEDDDDDEEDEDDQETEDERSEVEVIPGNDSLPTTEPSPLFQGIVNLAFDDDCPYQENDQPDYQSTSNFRRSVLLSVDECEELGSEEGGVQTPPQRTDEALTPCDVFECDSTTCPTSDKQNNLPLHPEITAVKLNKDKVEDQEDKSVLLTEIQEATQEESNHILLDKVQDSDTRELPPQERPSHLDLRHTEQYNGGINKGLPNPSESKKADLHLDLNEPQLTGGSAVQAAQSPAGDNGLDRLDQTCKHDHRPSKVLSPIYEMDVGEVFERCSNKDRDVKQQVEEGKQKRDTEKGSNFAERDWSLLRQLLSEHESNLGVINPVPEELNLAQYLIKQTLSLSRDCVDVQAFLSPEKETFKRWAELISPMEDSSTSITVTSFSPEDAASPQGEWTIVELETHH</sequence>
<feature type="compositionally biased region" description="Basic and acidic residues" evidence="1">
    <location>
        <begin position="365"/>
        <end position="381"/>
    </location>
</feature>
<comment type="caution">
    <text evidence="3">The sequence shown here is derived from an EMBL/GenBank/DDBJ whole genome shotgun (WGS) entry which is preliminary data.</text>
</comment>
<feature type="compositionally biased region" description="Acidic residues" evidence="1">
    <location>
        <begin position="536"/>
        <end position="560"/>
    </location>
</feature>
<feature type="region of interest" description="Disordered" evidence="1">
    <location>
        <begin position="1"/>
        <end position="148"/>
    </location>
</feature>
<dbReference type="Proteomes" id="UP001434883">
    <property type="component" value="Unassembled WGS sequence"/>
</dbReference>
<feature type="compositionally biased region" description="Basic and acidic residues" evidence="1">
    <location>
        <begin position="483"/>
        <end position="493"/>
    </location>
</feature>
<feature type="compositionally biased region" description="Low complexity" evidence="1">
    <location>
        <begin position="408"/>
        <end position="419"/>
    </location>
</feature>
<feature type="region of interest" description="Disordered" evidence="1">
    <location>
        <begin position="161"/>
        <end position="578"/>
    </location>
</feature>
<gene>
    <name evidence="3" type="ORF">XENOCAPTIV_005184</name>
</gene>
<dbReference type="InterPro" id="IPR027907">
    <property type="entry name" value="BTBD8_C"/>
</dbReference>
<feature type="region of interest" description="Disordered" evidence="1">
    <location>
        <begin position="707"/>
        <end position="748"/>
    </location>
</feature>
<feature type="compositionally biased region" description="Basic and acidic residues" evidence="1">
    <location>
        <begin position="420"/>
        <end position="430"/>
    </location>
</feature>
<dbReference type="PANTHER" id="PTHR22427">
    <property type="entry name" value="GH15728P"/>
    <property type="match status" value="1"/>
</dbReference>
<evidence type="ECO:0000313" key="4">
    <source>
        <dbReference type="Proteomes" id="UP001434883"/>
    </source>
</evidence>
<protein>
    <recommendedName>
        <fullName evidence="2">BTB/POZ domain-containing protein</fullName>
    </recommendedName>
</protein>
<feature type="compositionally biased region" description="Basic and acidic residues" evidence="1">
    <location>
        <begin position="509"/>
        <end position="523"/>
    </location>
</feature>
<dbReference type="EMBL" id="JAHRIN010067374">
    <property type="protein sequence ID" value="MEQ2214399.1"/>
    <property type="molecule type" value="Genomic_DNA"/>
</dbReference>